<dbReference type="Gene3D" id="2.40.160.20">
    <property type="match status" value="1"/>
</dbReference>
<comment type="caution">
    <text evidence="8">The sequence shown here is derived from an EMBL/GenBank/DDBJ whole genome shotgun (WGS) entry which is preliminary data.</text>
</comment>
<name>A0A1I4UPL5_9HYPH</name>
<keyword evidence="9" id="KW-1185">Reference proteome</keyword>
<dbReference type="GO" id="GO:0009279">
    <property type="term" value="C:cell outer membrane"/>
    <property type="evidence" value="ECO:0007669"/>
    <property type="project" value="UniProtKB-SubCell"/>
</dbReference>
<protein>
    <submittedName>
        <fullName evidence="8">Porin family protein</fullName>
    </submittedName>
</protein>
<dbReference type="PANTHER" id="PTHR34001:SF3">
    <property type="entry name" value="BLL7405 PROTEIN"/>
    <property type="match status" value="1"/>
</dbReference>
<accession>A0A1I4UPL5</accession>
<reference evidence="8 9" key="1">
    <citation type="submission" date="2017-12" db="EMBL/GenBank/DDBJ databases">
        <title>Anaerobic carbon monoxide metabolism by Pleomorphomonas carboxyditropha sp. nov., a new mesophilic hydrogenogenic carboxidotroph.</title>
        <authorList>
            <person name="Esquivel-Elizondo S."/>
            <person name="Krajmalnik-Brown R."/>
        </authorList>
    </citation>
    <scope>NUCLEOTIDE SEQUENCE [LARGE SCALE GENOMIC DNA]</scope>
    <source>
        <strain evidence="8 9">R5-392</strain>
    </source>
</reference>
<dbReference type="OrthoDB" id="9815357at2"/>
<keyword evidence="2 6" id="KW-0732">Signal</keyword>
<comment type="similarity">
    <text evidence="5">Belongs to the Omp25/RopB family.</text>
</comment>
<keyword evidence="3" id="KW-0472">Membrane</keyword>
<sequence length="224" mass="24545">MRLVLATVIAALTASTASAADLEVLRPSISDQPETMRTIDWSGPEFGITAGGNLMQADGEKFFGRTEDFKGANFGAFAGYQQQLNNNVVLGIEGDVTYTTNNARTFDTYDVSTMNYLGTDEFSTDWSGSVRARVGYAFDNLLLYTTGGYAVTRVVDKMDTTVAVGTYHANYHGVTIGAGADYAFTDTIFGRAEYRYNKFFERQFGSIEEELSQHVVSFGVGMKF</sequence>
<evidence type="ECO:0000256" key="2">
    <source>
        <dbReference type="ARBA" id="ARBA00022729"/>
    </source>
</evidence>
<gene>
    <name evidence="8" type="ORF">CXZ10_14940</name>
</gene>
<dbReference type="EMBL" id="PJNW01000012">
    <property type="protein sequence ID" value="PKR88315.1"/>
    <property type="molecule type" value="Genomic_DNA"/>
</dbReference>
<evidence type="ECO:0000256" key="5">
    <source>
        <dbReference type="ARBA" id="ARBA00038306"/>
    </source>
</evidence>
<feature type="signal peptide" evidence="6">
    <location>
        <begin position="1"/>
        <end position="19"/>
    </location>
</feature>
<evidence type="ECO:0000256" key="1">
    <source>
        <dbReference type="ARBA" id="ARBA00004442"/>
    </source>
</evidence>
<dbReference type="RefSeq" id="WP_101290159.1">
    <property type="nucleotide sequence ID" value="NZ_FOUQ01000008.1"/>
</dbReference>
<dbReference type="Pfam" id="PF13505">
    <property type="entry name" value="OMP_b-brl"/>
    <property type="match status" value="1"/>
</dbReference>
<dbReference type="PANTHER" id="PTHR34001">
    <property type="entry name" value="BLL7405 PROTEIN"/>
    <property type="match status" value="1"/>
</dbReference>
<keyword evidence="4" id="KW-0998">Cell outer membrane</keyword>
<evidence type="ECO:0000256" key="3">
    <source>
        <dbReference type="ARBA" id="ARBA00023136"/>
    </source>
</evidence>
<evidence type="ECO:0000259" key="7">
    <source>
        <dbReference type="Pfam" id="PF13505"/>
    </source>
</evidence>
<dbReference type="AlphaFoldDB" id="A0A1I4UPL5"/>
<evidence type="ECO:0000256" key="4">
    <source>
        <dbReference type="ARBA" id="ARBA00023237"/>
    </source>
</evidence>
<dbReference type="InterPro" id="IPR027385">
    <property type="entry name" value="Beta-barrel_OMP"/>
</dbReference>
<dbReference type="Proteomes" id="UP000233491">
    <property type="component" value="Unassembled WGS sequence"/>
</dbReference>
<evidence type="ECO:0000313" key="9">
    <source>
        <dbReference type="Proteomes" id="UP000233491"/>
    </source>
</evidence>
<evidence type="ECO:0000256" key="6">
    <source>
        <dbReference type="SAM" id="SignalP"/>
    </source>
</evidence>
<feature type="chain" id="PRO_5015065785" evidence="6">
    <location>
        <begin position="20"/>
        <end position="224"/>
    </location>
</feature>
<organism evidence="8 9">
    <name type="scientific">Pleomorphomonas diazotrophica</name>
    <dbReference type="NCBI Taxonomy" id="1166257"/>
    <lineage>
        <taxon>Bacteria</taxon>
        <taxon>Pseudomonadati</taxon>
        <taxon>Pseudomonadota</taxon>
        <taxon>Alphaproteobacteria</taxon>
        <taxon>Hyphomicrobiales</taxon>
        <taxon>Pleomorphomonadaceae</taxon>
        <taxon>Pleomorphomonas</taxon>
    </lineage>
</organism>
<feature type="domain" description="Outer membrane protein beta-barrel" evidence="7">
    <location>
        <begin position="9"/>
        <end position="224"/>
    </location>
</feature>
<comment type="subcellular location">
    <subcellularLocation>
        <location evidence="1">Cell outer membrane</location>
    </subcellularLocation>
</comment>
<evidence type="ECO:0000313" key="8">
    <source>
        <dbReference type="EMBL" id="PKR88315.1"/>
    </source>
</evidence>
<proteinExistence type="inferred from homology"/>
<dbReference type="SUPFAM" id="SSF56925">
    <property type="entry name" value="OMPA-like"/>
    <property type="match status" value="1"/>
</dbReference>
<dbReference type="InterPro" id="IPR011250">
    <property type="entry name" value="OMP/PagP_B-barrel"/>
</dbReference>
<dbReference type="InterPro" id="IPR051692">
    <property type="entry name" value="OMP-like"/>
</dbReference>